<reference evidence="4" key="1">
    <citation type="submission" date="2016-10" db="EMBL/GenBank/DDBJ databases">
        <authorList>
            <person name="Varghese N."/>
            <person name="Submissions S."/>
        </authorList>
    </citation>
    <scope>NUCLEOTIDE SEQUENCE [LARGE SCALE GENOMIC DNA]</scope>
    <source>
        <strain evidence="4">BP1-148</strain>
    </source>
</reference>
<dbReference type="Pfam" id="PF16118">
    <property type="entry name" value="DUF4834"/>
    <property type="match status" value="1"/>
</dbReference>
<dbReference type="InterPro" id="IPR032272">
    <property type="entry name" value="DUF4834"/>
</dbReference>
<keyword evidence="2" id="KW-0472">Membrane</keyword>
<evidence type="ECO:0000256" key="2">
    <source>
        <dbReference type="SAM" id="Phobius"/>
    </source>
</evidence>
<keyword evidence="2" id="KW-0812">Transmembrane</keyword>
<dbReference type="RefSeq" id="WP_091819267.1">
    <property type="nucleotide sequence ID" value="NZ_FNCQ01000026.1"/>
</dbReference>
<sequence>MEFFLIIFVVFILIVAAVLLVALYYLRKGYRFIKRMTNGEMTEEEFERLSKKNYRRRDNEGFDFDADYFKTTDKKQKQKKQNQQQSSSRTFRTAEGITITDQRTSNRDKKIFAQDEGEYVDFKEVEK</sequence>
<evidence type="ECO:0008006" key="5">
    <source>
        <dbReference type="Google" id="ProtNLM"/>
    </source>
</evidence>
<feature type="transmembrane region" description="Helical" evidence="2">
    <location>
        <begin position="6"/>
        <end position="26"/>
    </location>
</feature>
<evidence type="ECO:0000313" key="3">
    <source>
        <dbReference type="EMBL" id="SDH41332.1"/>
    </source>
</evidence>
<proteinExistence type="predicted"/>
<accession>A0A1G8C7I2</accession>
<dbReference type="Proteomes" id="UP000198779">
    <property type="component" value="Unassembled WGS sequence"/>
</dbReference>
<dbReference type="AlphaFoldDB" id="A0A1G8C7I2"/>
<feature type="region of interest" description="Disordered" evidence="1">
    <location>
        <begin position="72"/>
        <end position="102"/>
    </location>
</feature>
<dbReference type="STRING" id="645274.SAMN04487901_12619"/>
<protein>
    <recommendedName>
        <fullName evidence="5">DUF4834 domain-containing protein</fullName>
    </recommendedName>
</protein>
<keyword evidence="2" id="KW-1133">Transmembrane helix</keyword>
<keyword evidence="4" id="KW-1185">Reference proteome</keyword>
<name>A0A1G8C7I2_9BACT</name>
<dbReference type="EMBL" id="FNCQ01000026">
    <property type="protein sequence ID" value="SDH41332.1"/>
    <property type="molecule type" value="Genomic_DNA"/>
</dbReference>
<evidence type="ECO:0000256" key="1">
    <source>
        <dbReference type="SAM" id="MobiDB-lite"/>
    </source>
</evidence>
<gene>
    <name evidence="3" type="ORF">SAMN04487901_12619</name>
</gene>
<organism evidence="3 4">
    <name type="scientific">Prevotella communis</name>
    <dbReference type="NCBI Taxonomy" id="2913614"/>
    <lineage>
        <taxon>Bacteria</taxon>
        <taxon>Pseudomonadati</taxon>
        <taxon>Bacteroidota</taxon>
        <taxon>Bacteroidia</taxon>
        <taxon>Bacteroidales</taxon>
        <taxon>Prevotellaceae</taxon>
        <taxon>Prevotella</taxon>
    </lineage>
</organism>
<evidence type="ECO:0000313" key="4">
    <source>
        <dbReference type="Proteomes" id="UP000198779"/>
    </source>
</evidence>